<name>A0ABP3F8R3_9ACTN</name>
<accession>A0ABP3F8R3</accession>
<proteinExistence type="predicted"/>
<feature type="region of interest" description="Disordered" evidence="1">
    <location>
        <begin position="1"/>
        <end position="65"/>
    </location>
</feature>
<reference evidence="3" key="1">
    <citation type="journal article" date="2019" name="Int. J. Syst. Evol. Microbiol.">
        <title>The Global Catalogue of Microorganisms (GCM) 10K type strain sequencing project: providing services to taxonomists for standard genome sequencing and annotation.</title>
        <authorList>
            <consortium name="The Broad Institute Genomics Platform"/>
            <consortium name="The Broad Institute Genome Sequencing Center for Infectious Disease"/>
            <person name="Wu L."/>
            <person name="Ma J."/>
        </authorList>
    </citation>
    <scope>NUCLEOTIDE SEQUENCE [LARGE SCALE GENOMIC DNA]</scope>
    <source>
        <strain evidence="3">JCM 4505</strain>
    </source>
</reference>
<evidence type="ECO:0000313" key="2">
    <source>
        <dbReference type="EMBL" id="GAA0310793.1"/>
    </source>
</evidence>
<organism evidence="2 3">
    <name type="scientific">Streptomyces polychromogenes</name>
    <dbReference type="NCBI Taxonomy" id="67342"/>
    <lineage>
        <taxon>Bacteria</taxon>
        <taxon>Bacillati</taxon>
        <taxon>Actinomycetota</taxon>
        <taxon>Actinomycetes</taxon>
        <taxon>Kitasatosporales</taxon>
        <taxon>Streptomycetaceae</taxon>
        <taxon>Streptomyces</taxon>
    </lineage>
</organism>
<protein>
    <submittedName>
        <fullName evidence="2">Uncharacterized protein</fullName>
    </submittedName>
</protein>
<keyword evidence="3" id="KW-1185">Reference proteome</keyword>
<dbReference type="EMBL" id="BAAABV010000024">
    <property type="protein sequence ID" value="GAA0310793.1"/>
    <property type="molecule type" value="Genomic_DNA"/>
</dbReference>
<comment type="caution">
    <text evidence="2">The sequence shown here is derived from an EMBL/GenBank/DDBJ whole genome shotgun (WGS) entry which is preliminary data.</text>
</comment>
<gene>
    <name evidence="2" type="ORF">GCM10010302_56890</name>
</gene>
<dbReference type="Proteomes" id="UP001501867">
    <property type="component" value="Unassembled WGS sequence"/>
</dbReference>
<sequence>MDVRFPCQADHAAPRNPFAPKAERPPPPPARPSPGTNEGDGGQAPDCGTRHIFRTVATAPVPPAR</sequence>
<evidence type="ECO:0000313" key="3">
    <source>
        <dbReference type="Proteomes" id="UP001501867"/>
    </source>
</evidence>
<evidence type="ECO:0000256" key="1">
    <source>
        <dbReference type="SAM" id="MobiDB-lite"/>
    </source>
</evidence>